<dbReference type="VEuPathDB" id="FungiDB:PPTG_20123"/>
<accession>W2LXC4</accession>
<dbReference type="Proteomes" id="UP000054423">
    <property type="component" value="Unassembled WGS sequence"/>
</dbReference>
<dbReference type="EMBL" id="KI677479">
    <property type="protein sequence ID" value="ETM02144.1"/>
    <property type="molecule type" value="Genomic_DNA"/>
</dbReference>
<feature type="compositionally biased region" description="Polar residues" evidence="1">
    <location>
        <begin position="33"/>
        <end position="43"/>
    </location>
</feature>
<sequence length="127" mass="14382">MLVRSAQPTVSPVVKPAYIDSSSEHVIQLQQLEDTQPDQQPLQTHVKPRRSSRVRRLTKINTPAFSSKIESTITSQENCKALQSTPTWRVAYIKDRVTTANGLIGSDPEFVSFYIFLNKMVTDVNMF</sequence>
<protein>
    <submittedName>
        <fullName evidence="2">Uncharacterized protein</fullName>
    </submittedName>
</protein>
<evidence type="ECO:0000313" key="2">
    <source>
        <dbReference type="EMBL" id="ETM02144.1"/>
    </source>
</evidence>
<name>W2LXC4_PHYNI</name>
<gene>
    <name evidence="2" type="ORF">L917_01338</name>
</gene>
<proteinExistence type="predicted"/>
<evidence type="ECO:0000256" key="1">
    <source>
        <dbReference type="SAM" id="MobiDB-lite"/>
    </source>
</evidence>
<reference evidence="2" key="1">
    <citation type="submission" date="2013-11" db="EMBL/GenBank/DDBJ databases">
        <title>The Genome Sequence of Phytophthora parasitica CHvinca01.</title>
        <authorList>
            <consortium name="The Broad Institute Genomics Platform"/>
            <person name="Russ C."/>
            <person name="Tyler B."/>
            <person name="Panabieres F."/>
            <person name="Shan W."/>
            <person name="Tripathy S."/>
            <person name="Grunwald N."/>
            <person name="Machado M."/>
            <person name="Johnson C.S."/>
            <person name="Arredondo F."/>
            <person name="Hong C."/>
            <person name="Coffey M."/>
            <person name="Young S.K."/>
            <person name="Zeng Q."/>
            <person name="Gargeya S."/>
            <person name="Fitzgerald M."/>
            <person name="Abouelleil A."/>
            <person name="Alvarado L."/>
            <person name="Chapman S.B."/>
            <person name="Gainer-Dewar J."/>
            <person name="Goldberg J."/>
            <person name="Griggs A."/>
            <person name="Gujja S."/>
            <person name="Hansen M."/>
            <person name="Howarth C."/>
            <person name="Imamovic A."/>
            <person name="Ireland A."/>
            <person name="Larimer J."/>
            <person name="McCowan C."/>
            <person name="Murphy C."/>
            <person name="Pearson M."/>
            <person name="Poon T.W."/>
            <person name="Priest M."/>
            <person name="Roberts A."/>
            <person name="Saif S."/>
            <person name="Shea T."/>
            <person name="Sykes S."/>
            <person name="Wortman J."/>
            <person name="Nusbaum C."/>
            <person name="Birren B."/>
        </authorList>
    </citation>
    <scope>NUCLEOTIDE SEQUENCE [LARGE SCALE GENOMIC DNA]</scope>
    <source>
        <strain evidence="2">CHvinca01</strain>
    </source>
</reference>
<organism evidence="2">
    <name type="scientific">Phytophthora nicotianae</name>
    <name type="common">Potato buckeye rot agent</name>
    <name type="synonym">Phytophthora parasitica</name>
    <dbReference type="NCBI Taxonomy" id="4792"/>
    <lineage>
        <taxon>Eukaryota</taxon>
        <taxon>Sar</taxon>
        <taxon>Stramenopiles</taxon>
        <taxon>Oomycota</taxon>
        <taxon>Peronosporomycetes</taxon>
        <taxon>Peronosporales</taxon>
        <taxon>Peronosporaceae</taxon>
        <taxon>Phytophthora</taxon>
    </lineage>
</organism>
<dbReference type="AlphaFoldDB" id="W2LXC4"/>
<feature type="region of interest" description="Disordered" evidence="1">
    <location>
        <begin position="33"/>
        <end position="53"/>
    </location>
</feature>